<dbReference type="EMBL" id="VITT01000037">
    <property type="protein sequence ID" value="TWB47179.1"/>
    <property type="molecule type" value="Genomic_DNA"/>
</dbReference>
<accession>A0A560HNX3</accession>
<name>A0A560HNX3_9PROT</name>
<protein>
    <submittedName>
        <fullName evidence="1">Uncharacterized protein</fullName>
    </submittedName>
</protein>
<reference evidence="1 2" key="1">
    <citation type="submission" date="2019-06" db="EMBL/GenBank/DDBJ databases">
        <title>Genomic Encyclopedia of Type Strains, Phase IV (KMG-V): Genome sequencing to study the core and pangenomes of soil and plant-associated prokaryotes.</title>
        <authorList>
            <person name="Whitman W."/>
        </authorList>
    </citation>
    <scope>NUCLEOTIDE SEQUENCE [LARGE SCALE GENOMIC DNA]</scope>
    <source>
        <strain evidence="1 2">BR 11140</strain>
    </source>
</reference>
<dbReference type="AlphaFoldDB" id="A0A560HNX3"/>
<gene>
    <name evidence="1" type="ORF">FBZ92_13745</name>
</gene>
<evidence type="ECO:0000313" key="2">
    <source>
        <dbReference type="Proteomes" id="UP000318050"/>
    </source>
</evidence>
<organism evidence="1 2">
    <name type="scientific">Nitrospirillum amazonense</name>
    <dbReference type="NCBI Taxonomy" id="28077"/>
    <lineage>
        <taxon>Bacteria</taxon>
        <taxon>Pseudomonadati</taxon>
        <taxon>Pseudomonadota</taxon>
        <taxon>Alphaproteobacteria</taxon>
        <taxon>Rhodospirillales</taxon>
        <taxon>Azospirillaceae</taxon>
        <taxon>Nitrospirillum</taxon>
    </lineage>
</organism>
<dbReference type="Proteomes" id="UP000318050">
    <property type="component" value="Unassembled WGS sequence"/>
</dbReference>
<proteinExistence type="predicted"/>
<comment type="caution">
    <text evidence="1">The sequence shown here is derived from an EMBL/GenBank/DDBJ whole genome shotgun (WGS) entry which is preliminary data.</text>
</comment>
<evidence type="ECO:0000313" key="1">
    <source>
        <dbReference type="EMBL" id="TWB47179.1"/>
    </source>
</evidence>
<sequence>MAAHSAGEAKMSTAPAITCAAAAICQRARGVMRTDTGGGAAGTLRAEPAVRRVLLGRLPL</sequence>